<dbReference type="InterPro" id="IPR033399">
    <property type="entry name" value="TP_0789-like"/>
</dbReference>
<keyword evidence="1" id="KW-0732">Signal</keyword>
<dbReference type="Gene3D" id="2.50.20.10">
    <property type="entry name" value="Lipoprotein localisation LolA/LolB/LppX"/>
    <property type="match status" value="1"/>
</dbReference>
<protein>
    <submittedName>
        <fullName evidence="3">Outer membrane lipoprotein-sorting protein</fullName>
    </submittedName>
</protein>
<reference evidence="3 4" key="1">
    <citation type="journal article" date="2016" name="Nat. Commun.">
        <title>Thousands of microbial genomes shed light on interconnected biogeochemical processes in an aquifer system.</title>
        <authorList>
            <person name="Anantharaman K."/>
            <person name="Brown C.T."/>
            <person name="Hug L.A."/>
            <person name="Sharon I."/>
            <person name="Castelle C.J."/>
            <person name="Probst A.J."/>
            <person name="Thomas B.C."/>
            <person name="Singh A."/>
            <person name="Wilkins M.J."/>
            <person name="Karaoz U."/>
            <person name="Brodie E.L."/>
            <person name="Williams K.H."/>
            <person name="Hubbard S.S."/>
            <person name="Banfield J.F."/>
        </authorList>
    </citation>
    <scope>NUCLEOTIDE SEQUENCE [LARGE SCALE GENOMIC DNA]</scope>
</reference>
<proteinExistence type="predicted"/>
<organism evidence="3 4">
    <name type="scientific">Candidatus Lambdaproteobacteria bacterium RIFOXYD2_FULL_56_26</name>
    <dbReference type="NCBI Taxonomy" id="1817773"/>
    <lineage>
        <taxon>Bacteria</taxon>
        <taxon>Pseudomonadati</taxon>
        <taxon>Pseudomonadota</taxon>
        <taxon>Candidatus Lambdaproteobacteria</taxon>
    </lineage>
</organism>
<comment type="caution">
    <text evidence="3">The sequence shown here is derived from an EMBL/GenBank/DDBJ whole genome shotgun (WGS) entry which is preliminary data.</text>
</comment>
<name>A0A1F6GRL8_9PROT</name>
<dbReference type="AlphaFoldDB" id="A0A1F6GRL8"/>
<dbReference type="Proteomes" id="UP000177583">
    <property type="component" value="Unassembled WGS sequence"/>
</dbReference>
<evidence type="ECO:0000313" key="3">
    <source>
        <dbReference type="EMBL" id="OGH00775.1"/>
    </source>
</evidence>
<dbReference type="CDD" id="cd16329">
    <property type="entry name" value="LolA_like"/>
    <property type="match status" value="1"/>
</dbReference>
<feature type="domain" description="Uncharacterized protein TP-0789" evidence="2">
    <location>
        <begin position="71"/>
        <end position="266"/>
    </location>
</feature>
<accession>A0A1F6GRL8</accession>
<evidence type="ECO:0000256" key="1">
    <source>
        <dbReference type="SAM" id="SignalP"/>
    </source>
</evidence>
<feature type="signal peptide" evidence="1">
    <location>
        <begin position="1"/>
        <end position="22"/>
    </location>
</feature>
<feature type="chain" id="PRO_5009524765" evidence="1">
    <location>
        <begin position="23"/>
        <end position="268"/>
    </location>
</feature>
<gene>
    <name evidence="3" type="ORF">A2557_03630</name>
</gene>
<dbReference type="EMBL" id="MFNF01000042">
    <property type="protein sequence ID" value="OGH00775.1"/>
    <property type="molecule type" value="Genomic_DNA"/>
</dbReference>
<evidence type="ECO:0000259" key="2">
    <source>
        <dbReference type="Pfam" id="PF17131"/>
    </source>
</evidence>
<dbReference type="Pfam" id="PF17131">
    <property type="entry name" value="LolA_like"/>
    <property type="match status" value="1"/>
</dbReference>
<evidence type="ECO:0000313" key="4">
    <source>
        <dbReference type="Proteomes" id="UP000177583"/>
    </source>
</evidence>
<sequence length="268" mass="31061">MKKTLWLTTGLALLAYGQTALALTPKEIIQKVDKRDEGETSISEMTMILIDEKDQQRTRKLKGFRKDYGEDKKSLNFFLEPADVKNTAFLSFDWDDPSKEDDSWLYLPALRKVKRIAAGNKKDSFMGTDFSYHDMNGLEVEDWDYQMVKESDTLDGQDCWVIGSVPKKEKAEAVIQDTGYLKRLAWIRKDNFMVIQGKIWVKKGEKIKILRATEIEQIQGIWTAKKLEMSTYVQNKREHSTVLLFDNLKYNEGVDDSLFTTTRMEKGL</sequence>
<keyword evidence="3" id="KW-0449">Lipoprotein</keyword>